<dbReference type="EMBL" id="SSTE01007373">
    <property type="protein sequence ID" value="KAA0056534.1"/>
    <property type="molecule type" value="Genomic_DNA"/>
</dbReference>
<proteinExistence type="predicted"/>
<evidence type="ECO:0000256" key="1">
    <source>
        <dbReference type="SAM" id="MobiDB-lite"/>
    </source>
</evidence>
<feature type="region of interest" description="Disordered" evidence="1">
    <location>
        <begin position="1"/>
        <end position="55"/>
    </location>
</feature>
<dbReference type="Proteomes" id="UP000321393">
    <property type="component" value="Unassembled WGS sequence"/>
</dbReference>
<evidence type="ECO:0000313" key="3">
    <source>
        <dbReference type="EMBL" id="TYK12102.1"/>
    </source>
</evidence>
<sequence>MELREIRVEETSKVVPERSSSQVVKPKVIRPKRSSSQVDQPSLARDRARRVSVGPSKRQDFEDIVTYGLHVVEDVDSYETSTYKEVVLCSEYAHWLSATRDGMKSLGKNQIWE</sequence>
<dbReference type="EMBL" id="SSTD01010321">
    <property type="protein sequence ID" value="TYK12102.1"/>
    <property type="molecule type" value="Genomic_DNA"/>
</dbReference>
<feature type="compositionally biased region" description="Basic and acidic residues" evidence="1">
    <location>
        <begin position="1"/>
        <end position="16"/>
    </location>
</feature>
<evidence type="ECO:0000313" key="2">
    <source>
        <dbReference type="EMBL" id="KAA0056534.1"/>
    </source>
</evidence>
<evidence type="ECO:0000313" key="4">
    <source>
        <dbReference type="Proteomes" id="UP000321393"/>
    </source>
</evidence>
<organism evidence="3 5">
    <name type="scientific">Cucumis melo var. makuwa</name>
    <name type="common">Oriental melon</name>
    <dbReference type="NCBI Taxonomy" id="1194695"/>
    <lineage>
        <taxon>Eukaryota</taxon>
        <taxon>Viridiplantae</taxon>
        <taxon>Streptophyta</taxon>
        <taxon>Embryophyta</taxon>
        <taxon>Tracheophyta</taxon>
        <taxon>Spermatophyta</taxon>
        <taxon>Magnoliopsida</taxon>
        <taxon>eudicotyledons</taxon>
        <taxon>Gunneridae</taxon>
        <taxon>Pentapetalae</taxon>
        <taxon>rosids</taxon>
        <taxon>fabids</taxon>
        <taxon>Cucurbitales</taxon>
        <taxon>Cucurbitaceae</taxon>
        <taxon>Benincaseae</taxon>
        <taxon>Cucumis</taxon>
    </lineage>
</organism>
<gene>
    <name evidence="3" type="ORF">E5676_scaffold106G00330</name>
    <name evidence="2" type="ORF">E6C27_scaffold288G00330</name>
</gene>
<protein>
    <submittedName>
        <fullName evidence="3">Copia LTR rider</fullName>
    </submittedName>
</protein>
<reference evidence="4 5" key="1">
    <citation type="submission" date="2019-08" db="EMBL/GenBank/DDBJ databases">
        <title>Draft genome sequences of two oriental melons (Cucumis melo L. var makuwa).</title>
        <authorList>
            <person name="Kwon S.-Y."/>
        </authorList>
    </citation>
    <scope>NUCLEOTIDE SEQUENCE [LARGE SCALE GENOMIC DNA]</scope>
    <source>
        <strain evidence="5">cv. Chang Bougi</strain>
        <strain evidence="4">cv. SW 3</strain>
        <tissue evidence="3">Leaf</tissue>
    </source>
</reference>
<dbReference type="Proteomes" id="UP000321947">
    <property type="component" value="Unassembled WGS sequence"/>
</dbReference>
<dbReference type="AlphaFoldDB" id="A0A5D3CLB8"/>
<comment type="caution">
    <text evidence="3">The sequence shown here is derived from an EMBL/GenBank/DDBJ whole genome shotgun (WGS) entry which is preliminary data.</text>
</comment>
<evidence type="ECO:0000313" key="5">
    <source>
        <dbReference type="Proteomes" id="UP000321947"/>
    </source>
</evidence>
<name>A0A5D3CLB8_CUCMM</name>
<accession>A0A5D3CLB8</accession>